<sequence>MVSTFNVHDLLSHACQCCSLLSKNLLPGGLTWAWCVKMDTEISMSSFPACS</sequence>
<name>A0A2P2PPD7_RHIMU</name>
<reference evidence="1" key="1">
    <citation type="submission" date="2018-02" db="EMBL/GenBank/DDBJ databases">
        <title>Rhizophora mucronata_Transcriptome.</title>
        <authorList>
            <person name="Meera S.P."/>
            <person name="Sreeshan A."/>
            <person name="Augustine A."/>
        </authorList>
    </citation>
    <scope>NUCLEOTIDE SEQUENCE</scope>
    <source>
        <tissue evidence="1">Leaf</tissue>
    </source>
</reference>
<dbReference type="AlphaFoldDB" id="A0A2P2PPD7"/>
<proteinExistence type="predicted"/>
<organism evidence="1">
    <name type="scientific">Rhizophora mucronata</name>
    <name type="common">Asiatic mangrove</name>
    <dbReference type="NCBI Taxonomy" id="61149"/>
    <lineage>
        <taxon>Eukaryota</taxon>
        <taxon>Viridiplantae</taxon>
        <taxon>Streptophyta</taxon>
        <taxon>Embryophyta</taxon>
        <taxon>Tracheophyta</taxon>
        <taxon>Spermatophyta</taxon>
        <taxon>Magnoliopsida</taxon>
        <taxon>eudicotyledons</taxon>
        <taxon>Gunneridae</taxon>
        <taxon>Pentapetalae</taxon>
        <taxon>rosids</taxon>
        <taxon>fabids</taxon>
        <taxon>Malpighiales</taxon>
        <taxon>Rhizophoraceae</taxon>
        <taxon>Rhizophora</taxon>
    </lineage>
</organism>
<accession>A0A2P2PPD7</accession>
<protein>
    <submittedName>
        <fullName evidence="1">Uncharacterized protein</fullName>
    </submittedName>
</protein>
<evidence type="ECO:0000313" key="1">
    <source>
        <dbReference type="EMBL" id="MBX56612.1"/>
    </source>
</evidence>
<dbReference type="EMBL" id="GGEC01076128">
    <property type="protein sequence ID" value="MBX56612.1"/>
    <property type="molecule type" value="Transcribed_RNA"/>
</dbReference>